<evidence type="ECO:0000256" key="2">
    <source>
        <dbReference type="ARBA" id="ARBA00022692"/>
    </source>
</evidence>
<gene>
    <name evidence="9" type="primary">ndhF2</name>
    <name evidence="9" type="ordered locus">sce8744</name>
</gene>
<dbReference type="GO" id="GO:0016020">
    <property type="term" value="C:membrane"/>
    <property type="evidence" value="ECO:0007669"/>
    <property type="project" value="UniProtKB-SubCell"/>
</dbReference>
<keyword evidence="2 5" id="KW-0812">Transmembrane</keyword>
<dbReference type="BioCyc" id="SCEL448385:SCE_RS44820-MONOMER"/>
<feature type="transmembrane region" description="Helical" evidence="6">
    <location>
        <begin position="292"/>
        <end position="313"/>
    </location>
</feature>
<dbReference type="InterPro" id="IPR003945">
    <property type="entry name" value="NU5C-like"/>
</dbReference>
<evidence type="ECO:0000256" key="6">
    <source>
        <dbReference type="SAM" id="Phobius"/>
    </source>
</evidence>
<dbReference type="AlphaFoldDB" id="A9G4L5"/>
<dbReference type="GO" id="GO:0042773">
    <property type="term" value="P:ATP synthesis coupled electron transport"/>
    <property type="evidence" value="ECO:0007669"/>
    <property type="project" value="InterPro"/>
</dbReference>
<evidence type="ECO:0000256" key="5">
    <source>
        <dbReference type="RuleBase" id="RU000320"/>
    </source>
</evidence>
<dbReference type="Pfam" id="PF00361">
    <property type="entry name" value="Proton_antipo_M"/>
    <property type="match status" value="1"/>
</dbReference>
<feature type="transmembrane region" description="Helical" evidence="6">
    <location>
        <begin position="320"/>
        <end position="341"/>
    </location>
</feature>
<keyword evidence="4 6" id="KW-0472">Membrane</keyword>
<dbReference type="EC" id="1.6.5.-" evidence="9"/>
<evidence type="ECO:0000313" key="9">
    <source>
        <dbReference type="EMBL" id="CAN98916.1"/>
    </source>
</evidence>
<dbReference type="OrthoDB" id="9768329at2"/>
<dbReference type="InterPro" id="IPR001750">
    <property type="entry name" value="ND/Mrp_TM"/>
</dbReference>
<feature type="transmembrane region" description="Helical" evidence="6">
    <location>
        <begin position="180"/>
        <end position="199"/>
    </location>
</feature>
<dbReference type="KEGG" id="scl:sce8744"/>
<feature type="transmembrane region" description="Helical" evidence="6">
    <location>
        <begin position="126"/>
        <end position="144"/>
    </location>
</feature>
<keyword evidence="9" id="KW-0560">Oxidoreductase</keyword>
<feature type="transmembrane region" description="Helical" evidence="6">
    <location>
        <begin position="150"/>
        <end position="168"/>
    </location>
</feature>
<dbReference type="InterPro" id="IPR001516">
    <property type="entry name" value="Proton_antipo_N"/>
</dbReference>
<dbReference type="RefSeq" id="WP_012241355.1">
    <property type="nucleotide sequence ID" value="NC_010162.1"/>
</dbReference>
<feature type="transmembrane region" description="Helical" evidence="6">
    <location>
        <begin position="39"/>
        <end position="60"/>
    </location>
</feature>
<dbReference type="EMBL" id="AM746676">
    <property type="protein sequence ID" value="CAN98916.1"/>
    <property type="molecule type" value="Genomic_DNA"/>
</dbReference>
<feature type="domain" description="NADH-Ubiquinone oxidoreductase (complex I) chain 5 N-terminal" evidence="8">
    <location>
        <begin position="77"/>
        <end position="127"/>
    </location>
</feature>
<reference evidence="9 10" key="1">
    <citation type="journal article" date="2007" name="Nat. Biotechnol.">
        <title>Complete genome sequence of the myxobacterium Sorangium cellulosum.</title>
        <authorList>
            <person name="Schneiker S."/>
            <person name="Perlova O."/>
            <person name="Kaiser O."/>
            <person name="Gerth K."/>
            <person name="Alici A."/>
            <person name="Altmeyer M.O."/>
            <person name="Bartels D."/>
            <person name="Bekel T."/>
            <person name="Beyer S."/>
            <person name="Bode E."/>
            <person name="Bode H.B."/>
            <person name="Bolten C.J."/>
            <person name="Choudhuri J.V."/>
            <person name="Doss S."/>
            <person name="Elnakady Y.A."/>
            <person name="Frank B."/>
            <person name="Gaigalat L."/>
            <person name="Goesmann A."/>
            <person name="Groeger C."/>
            <person name="Gross F."/>
            <person name="Jelsbak L."/>
            <person name="Jelsbak L."/>
            <person name="Kalinowski J."/>
            <person name="Kegler C."/>
            <person name="Knauber T."/>
            <person name="Konietzny S."/>
            <person name="Kopp M."/>
            <person name="Krause L."/>
            <person name="Krug D."/>
            <person name="Linke B."/>
            <person name="Mahmud T."/>
            <person name="Martinez-Arias R."/>
            <person name="McHardy A.C."/>
            <person name="Merai M."/>
            <person name="Meyer F."/>
            <person name="Mormann S."/>
            <person name="Munoz-Dorado J."/>
            <person name="Perez J."/>
            <person name="Pradella S."/>
            <person name="Rachid S."/>
            <person name="Raddatz G."/>
            <person name="Rosenau F."/>
            <person name="Rueckert C."/>
            <person name="Sasse F."/>
            <person name="Scharfe M."/>
            <person name="Schuster S.C."/>
            <person name="Suen G."/>
            <person name="Treuner-Lange A."/>
            <person name="Velicer G.J."/>
            <person name="Vorholter F.-J."/>
            <person name="Weissman K.J."/>
            <person name="Welch R.D."/>
            <person name="Wenzel S.C."/>
            <person name="Whitworth D.E."/>
            <person name="Wilhelm S."/>
            <person name="Wittmann C."/>
            <person name="Bloecker H."/>
            <person name="Puehler A."/>
            <person name="Mueller R."/>
        </authorList>
    </citation>
    <scope>NUCLEOTIDE SEQUENCE [LARGE SCALE GENOMIC DNA]</scope>
    <source>
        <strain evidence="10">So ce56</strain>
    </source>
</reference>
<protein>
    <submittedName>
        <fullName evidence="9">Probable NADH dehydrogenase subunit</fullName>
        <ecNumber evidence="9">1.6.5.-</ecNumber>
    </submittedName>
</protein>
<evidence type="ECO:0000256" key="3">
    <source>
        <dbReference type="ARBA" id="ARBA00022989"/>
    </source>
</evidence>
<name>A9G4L5_SORC5</name>
<comment type="subcellular location">
    <subcellularLocation>
        <location evidence="1">Endomembrane system</location>
        <topology evidence="1">Multi-pass membrane protein</topology>
    </subcellularLocation>
    <subcellularLocation>
        <location evidence="5">Membrane</location>
        <topology evidence="5">Multi-pass membrane protein</topology>
    </subcellularLocation>
</comment>
<feature type="transmembrane region" description="Helical" evidence="6">
    <location>
        <begin position="219"/>
        <end position="241"/>
    </location>
</feature>
<dbReference type="PANTHER" id="PTHR42829">
    <property type="entry name" value="NADH-UBIQUINONE OXIDOREDUCTASE CHAIN 5"/>
    <property type="match status" value="1"/>
</dbReference>
<dbReference type="HOGENOM" id="CLU_007100_0_4_7"/>
<dbReference type="STRING" id="448385.sce8744"/>
<evidence type="ECO:0000313" key="10">
    <source>
        <dbReference type="Proteomes" id="UP000002139"/>
    </source>
</evidence>
<dbReference type="GO" id="GO:0015990">
    <property type="term" value="P:electron transport coupled proton transport"/>
    <property type="evidence" value="ECO:0007669"/>
    <property type="project" value="TreeGrafter"/>
</dbReference>
<evidence type="ECO:0000256" key="4">
    <source>
        <dbReference type="ARBA" id="ARBA00023136"/>
    </source>
</evidence>
<evidence type="ECO:0000259" key="7">
    <source>
        <dbReference type="Pfam" id="PF00361"/>
    </source>
</evidence>
<feature type="transmembrane region" description="Helical" evidence="6">
    <location>
        <begin position="12"/>
        <end position="32"/>
    </location>
</feature>
<keyword evidence="3 6" id="KW-1133">Transmembrane helix</keyword>
<dbReference type="GO" id="GO:0012505">
    <property type="term" value="C:endomembrane system"/>
    <property type="evidence" value="ECO:0007669"/>
    <property type="project" value="UniProtKB-SubCell"/>
</dbReference>
<sequence>MLPDLVLGKLTALAVLSPAAAFAALGAFLLLLRTPSERVVSGVVLSSLSISLAASLVVWGSSVLSPYAFLPVELGHWFEASGYAFDVVLLVDRLSATMMVLVSLIALVAGRFSVAYLHREAGFARFFLLLALSSVGMLALVSAGSLDLLFVGWELVGVTSVLLVAFFHERAAPARAALRVYITYRLCDVGLLVGVVLTHEIAGSSRFGEVFGGAAWPGPAAAISASGATALALCLFLAAMGKSAQFPLGSWLPRAMEGPTPSSALFYGAISIHAGVYLMLRAAPVLERSPAASAAVAVVGALTAVHGTLVGRVQADVKSALAYATMSQVGIIFVEIGLGYYRLALLHLFAHACLRCLQMLRAPSALRDAQEIRAAHAGDPLPHLGIASRLLPAPLVRRVYWLALERFHVEALQQRFIAAPCMRLGQAFDRLERRWVAALSGVAEREPGGAVAGSARGERAGAAAPAAVTASAAGAKGARS</sequence>
<evidence type="ECO:0000259" key="8">
    <source>
        <dbReference type="Pfam" id="PF00662"/>
    </source>
</evidence>
<dbReference type="eggNOG" id="COG1009">
    <property type="taxonomic scope" value="Bacteria"/>
</dbReference>
<feature type="transmembrane region" description="Helical" evidence="6">
    <location>
        <begin position="94"/>
        <end position="114"/>
    </location>
</feature>
<dbReference type="Pfam" id="PF00662">
    <property type="entry name" value="Proton_antipo_N"/>
    <property type="match status" value="1"/>
</dbReference>
<organism evidence="9 10">
    <name type="scientific">Sorangium cellulosum (strain So ce56)</name>
    <name type="common">Polyangium cellulosum (strain So ce56)</name>
    <dbReference type="NCBI Taxonomy" id="448385"/>
    <lineage>
        <taxon>Bacteria</taxon>
        <taxon>Pseudomonadati</taxon>
        <taxon>Myxococcota</taxon>
        <taxon>Polyangia</taxon>
        <taxon>Polyangiales</taxon>
        <taxon>Polyangiaceae</taxon>
        <taxon>Sorangium</taxon>
    </lineage>
</organism>
<feature type="domain" description="NADH:quinone oxidoreductase/Mrp antiporter transmembrane" evidence="7">
    <location>
        <begin position="143"/>
        <end position="370"/>
    </location>
</feature>
<keyword evidence="10" id="KW-1185">Reference proteome</keyword>
<feature type="transmembrane region" description="Helical" evidence="6">
    <location>
        <begin position="262"/>
        <end position="280"/>
    </location>
</feature>
<dbReference type="GO" id="GO:0003954">
    <property type="term" value="F:NADH dehydrogenase activity"/>
    <property type="evidence" value="ECO:0007669"/>
    <property type="project" value="TreeGrafter"/>
</dbReference>
<evidence type="ECO:0000256" key="1">
    <source>
        <dbReference type="ARBA" id="ARBA00004127"/>
    </source>
</evidence>
<dbReference type="PRINTS" id="PR01434">
    <property type="entry name" value="NADHDHGNASE5"/>
</dbReference>
<dbReference type="Proteomes" id="UP000002139">
    <property type="component" value="Chromosome"/>
</dbReference>
<accession>A9G4L5</accession>
<dbReference type="GO" id="GO:0008137">
    <property type="term" value="F:NADH dehydrogenase (ubiquinone) activity"/>
    <property type="evidence" value="ECO:0007669"/>
    <property type="project" value="InterPro"/>
</dbReference>
<proteinExistence type="predicted"/>
<dbReference type="PANTHER" id="PTHR42829:SF2">
    <property type="entry name" value="NADH-UBIQUINONE OXIDOREDUCTASE CHAIN 5"/>
    <property type="match status" value="1"/>
</dbReference>